<feature type="active site" evidence="9">
    <location>
        <position position="155"/>
    </location>
</feature>
<feature type="transmembrane region" description="Helical" evidence="9">
    <location>
        <begin position="24"/>
        <end position="44"/>
    </location>
</feature>
<feature type="transmembrane region" description="Helical" evidence="9">
    <location>
        <begin position="81"/>
        <end position="101"/>
    </location>
</feature>
<keyword evidence="4 9" id="KW-0812">Transmembrane</keyword>
<comment type="function">
    <text evidence="9">This protein specifically catalyzes the removal of signal peptides from prolipoproteins.</text>
</comment>
<evidence type="ECO:0000256" key="1">
    <source>
        <dbReference type="ARBA" id="ARBA00006139"/>
    </source>
</evidence>
<evidence type="ECO:0000256" key="9">
    <source>
        <dbReference type="HAMAP-Rule" id="MF_00161"/>
    </source>
</evidence>
<accession>A0ABQ6A1I4</accession>
<comment type="pathway">
    <text evidence="9">Protein modification; lipoprotein biosynthesis (signal peptide cleavage).</text>
</comment>
<comment type="subcellular location">
    <subcellularLocation>
        <location evidence="9">Cell membrane</location>
        <topology evidence="9">Multi-pass membrane protein</topology>
    </subcellularLocation>
</comment>
<keyword evidence="12" id="KW-1185">Reference proteome</keyword>
<dbReference type="PRINTS" id="PR00781">
    <property type="entry name" value="LIPOSIGPTASE"/>
</dbReference>
<keyword evidence="3 9" id="KW-0645">Protease</keyword>
<keyword evidence="11" id="KW-0449">Lipoprotein</keyword>
<dbReference type="PANTHER" id="PTHR33695">
    <property type="entry name" value="LIPOPROTEIN SIGNAL PEPTIDASE"/>
    <property type="match status" value="1"/>
</dbReference>
<dbReference type="PANTHER" id="PTHR33695:SF1">
    <property type="entry name" value="LIPOPROTEIN SIGNAL PEPTIDASE"/>
    <property type="match status" value="1"/>
</dbReference>
<dbReference type="EC" id="3.4.23.36" evidence="9"/>
<dbReference type="EMBL" id="BSOR01000077">
    <property type="protein sequence ID" value="GLR65130.1"/>
    <property type="molecule type" value="Genomic_DNA"/>
</dbReference>
<evidence type="ECO:0000313" key="11">
    <source>
        <dbReference type="EMBL" id="GLR65130.1"/>
    </source>
</evidence>
<evidence type="ECO:0000256" key="4">
    <source>
        <dbReference type="ARBA" id="ARBA00022692"/>
    </source>
</evidence>
<protein>
    <recommendedName>
        <fullName evidence="9">Lipoprotein signal peptidase</fullName>
        <ecNumber evidence="9">3.4.23.36</ecNumber>
    </recommendedName>
    <alternativeName>
        <fullName evidence="9">Prolipoprotein signal peptidase</fullName>
    </alternativeName>
    <alternativeName>
        <fullName evidence="9">Signal peptidase II</fullName>
        <shortName evidence="9">SPase II</shortName>
    </alternativeName>
</protein>
<keyword evidence="8 9" id="KW-0472">Membrane</keyword>
<evidence type="ECO:0000256" key="3">
    <source>
        <dbReference type="ARBA" id="ARBA00022670"/>
    </source>
</evidence>
<keyword evidence="2 9" id="KW-1003">Cell membrane</keyword>
<feature type="active site" evidence="9">
    <location>
        <position position="137"/>
    </location>
</feature>
<evidence type="ECO:0000256" key="8">
    <source>
        <dbReference type="ARBA" id="ARBA00023136"/>
    </source>
</evidence>
<dbReference type="Pfam" id="PF01252">
    <property type="entry name" value="Peptidase_A8"/>
    <property type="match status" value="1"/>
</dbReference>
<sequence>MPNSIKANLIKQGLSSLAFQKRNLPWVLIAVVVIGLDLATKAWVTSHFSYGQRLEVLPVFDLVLLHNTGAAFSFLAESSGWQRWFFVGIAVVASLIIWGWLNRLESHEKLTALALALILGGALGNLHDRFFYGYVVDFLAFHWQHSYFPAFNLADSAITLGAMLLIWGTFFGAKGKSAQG</sequence>
<keyword evidence="7 9" id="KW-1133">Transmembrane helix</keyword>
<keyword evidence="6 9" id="KW-0378">Hydrolase</keyword>
<keyword evidence="5 9" id="KW-0064">Aspartyl protease</keyword>
<name>A0ABQ6A1I4_9GAMM</name>
<comment type="catalytic activity">
    <reaction evidence="9">
        <text>Release of signal peptides from bacterial membrane prolipoproteins. Hydrolyzes -Xaa-Yaa-Zaa-|-(S,diacylglyceryl)Cys-, in which Xaa is hydrophobic (preferably Leu), and Yaa (Ala or Ser) and Zaa (Gly or Ala) have small, neutral side chains.</text>
        <dbReference type="EC" id="3.4.23.36"/>
    </reaction>
</comment>
<evidence type="ECO:0000256" key="10">
    <source>
        <dbReference type="RuleBase" id="RU004181"/>
    </source>
</evidence>
<comment type="similarity">
    <text evidence="1 9 10">Belongs to the peptidase A8 family.</text>
</comment>
<gene>
    <name evidence="9 11" type="primary">lspA</name>
    <name evidence="11" type="ORF">GCM10007878_25690</name>
</gene>
<dbReference type="Proteomes" id="UP001156682">
    <property type="component" value="Unassembled WGS sequence"/>
</dbReference>
<evidence type="ECO:0000256" key="2">
    <source>
        <dbReference type="ARBA" id="ARBA00022475"/>
    </source>
</evidence>
<proteinExistence type="inferred from homology"/>
<dbReference type="NCBIfam" id="TIGR00077">
    <property type="entry name" value="lspA"/>
    <property type="match status" value="1"/>
</dbReference>
<reference evidence="12" key="1">
    <citation type="journal article" date="2019" name="Int. J. Syst. Evol. Microbiol.">
        <title>The Global Catalogue of Microorganisms (GCM) 10K type strain sequencing project: providing services to taxonomists for standard genome sequencing and annotation.</title>
        <authorList>
            <consortium name="The Broad Institute Genomics Platform"/>
            <consortium name="The Broad Institute Genome Sequencing Center for Infectious Disease"/>
            <person name="Wu L."/>
            <person name="Ma J."/>
        </authorList>
    </citation>
    <scope>NUCLEOTIDE SEQUENCE [LARGE SCALE GENOMIC DNA]</scope>
    <source>
        <strain evidence="12">NBRC 100033</strain>
    </source>
</reference>
<evidence type="ECO:0000256" key="5">
    <source>
        <dbReference type="ARBA" id="ARBA00022750"/>
    </source>
</evidence>
<evidence type="ECO:0000256" key="6">
    <source>
        <dbReference type="ARBA" id="ARBA00022801"/>
    </source>
</evidence>
<dbReference type="RefSeq" id="WP_084324588.1">
    <property type="nucleotide sequence ID" value="NZ_BSOR01000077.1"/>
</dbReference>
<comment type="caution">
    <text evidence="11">The sequence shown here is derived from an EMBL/GenBank/DDBJ whole genome shotgun (WGS) entry which is preliminary data.</text>
</comment>
<feature type="transmembrane region" description="Helical" evidence="9">
    <location>
        <begin position="147"/>
        <end position="173"/>
    </location>
</feature>
<evidence type="ECO:0000256" key="7">
    <source>
        <dbReference type="ARBA" id="ARBA00022989"/>
    </source>
</evidence>
<dbReference type="HAMAP" id="MF_00161">
    <property type="entry name" value="LspA"/>
    <property type="match status" value="1"/>
</dbReference>
<feature type="transmembrane region" description="Helical" evidence="9">
    <location>
        <begin position="110"/>
        <end position="127"/>
    </location>
</feature>
<evidence type="ECO:0000313" key="12">
    <source>
        <dbReference type="Proteomes" id="UP001156682"/>
    </source>
</evidence>
<dbReference type="InterPro" id="IPR001872">
    <property type="entry name" value="Peptidase_A8"/>
</dbReference>
<organism evidence="11 12">
    <name type="scientific">Marinospirillum insulare</name>
    <dbReference type="NCBI Taxonomy" id="217169"/>
    <lineage>
        <taxon>Bacteria</taxon>
        <taxon>Pseudomonadati</taxon>
        <taxon>Pseudomonadota</taxon>
        <taxon>Gammaproteobacteria</taxon>
        <taxon>Oceanospirillales</taxon>
        <taxon>Oceanospirillaceae</taxon>
        <taxon>Marinospirillum</taxon>
    </lineage>
</organism>